<dbReference type="Proteomes" id="UP000326711">
    <property type="component" value="Chromosome"/>
</dbReference>
<evidence type="ECO:0000256" key="2">
    <source>
        <dbReference type="ARBA" id="ARBA00022801"/>
    </source>
</evidence>
<dbReference type="GO" id="GO:0016799">
    <property type="term" value="F:hydrolase activity, hydrolyzing N-glycosyl compounds"/>
    <property type="evidence" value="ECO:0007669"/>
    <property type="project" value="TreeGrafter"/>
</dbReference>
<evidence type="ECO:0000313" key="4">
    <source>
        <dbReference type="EMBL" id="QFQ02172.1"/>
    </source>
</evidence>
<sequence length="340" mass="36974">MVEPSRSDVRGETQGVSQAQTIVVSAVALRDATGRLLTVRKRGTEKFIQPGGKPEPGESDRQAALREVKEEVGLDLDPARLELVGVYSQEAANEADHTIEAHLFEYTERIETDVQVAAEIEEMRWLDFSEGSELPDTLAPLIRNVVLPMYGCREVKAIAVYTGARSGKDPAFTALAGHLGRSLAEAGVTLVYGGGKAGLMGSVADGCLAAGGEVIGVIPRDLVDRELAHPALTRLEVVDSMHERKARMVELADGFVALPGGAGTLDELMEAWTWQQLGIHAKPIALVDSDYWQPLLSMLDHMVDAGLVRPEDRNAFEVLDDPALVVPQFNRWAPPKPKWR</sequence>
<dbReference type="CDD" id="cd04690">
    <property type="entry name" value="NUDIX_Hydrolase"/>
    <property type="match status" value="1"/>
</dbReference>
<evidence type="ECO:0000259" key="3">
    <source>
        <dbReference type="PROSITE" id="PS51462"/>
    </source>
</evidence>
<comment type="similarity">
    <text evidence="1">Belongs to the LOG family.</text>
</comment>
<dbReference type="SUPFAM" id="SSF55811">
    <property type="entry name" value="Nudix"/>
    <property type="match status" value="1"/>
</dbReference>
<reference evidence="5" key="1">
    <citation type="submission" date="2019-10" db="EMBL/GenBank/DDBJ databases">
        <title>Complete genome sequence of Corynebacterium urogenitalis DSM 108747, isolated from the genital tract of a cow.</title>
        <authorList>
            <person name="Ruckert C."/>
            <person name="Ballas P."/>
            <person name="Wagener K."/>
            <person name="Drillich M."/>
            <person name="Kaempfer P."/>
            <person name="Busse H.-J."/>
            <person name="Ehling-Schulz M."/>
        </authorList>
    </citation>
    <scope>NUCLEOTIDE SEQUENCE [LARGE SCALE GENOMIC DNA]</scope>
    <source>
        <strain evidence="5">LMM 1652</strain>
    </source>
</reference>
<dbReference type="PANTHER" id="PTHR31223:SF70">
    <property type="entry name" value="LOG FAMILY PROTEIN YJL055W"/>
    <property type="match status" value="1"/>
</dbReference>
<keyword evidence="5" id="KW-1185">Reference proteome</keyword>
<evidence type="ECO:0000256" key="1">
    <source>
        <dbReference type="ARBA" id="ARBA00006763"/>
    </source>
</evidence>
<dbReference type="SUPFAM" id="SSF102405">
    <property type="entry name" value="MCP/YpsA-like"/>
    <property type="match status" value="1"/>
</dbReference>
<dbReference type="PANTHER" id="PTHR31223">
    <property type="entry name" value="LOG FAMILY PROTEIN YJL055W"/>
    <property type="match status" value="1"/>
</dbReference>
<dbReference type="EMBL" id="CP045032">
    <property type="protein sequence ID" value="QFQ02172.1"/>
    <property type="molecule type" value="Genomic_DNA"/>
</dbReference>
<name>A0A5J6Z7H8_9CORY</name>
<accession>A0A5J6Z7H8</accession>
<protein>
    <submittedName>
        <fullName evidence="4">LOG family protein YvdD</fullName>
    </submittedName>
</protein>
<proteinExistence type="inferred from homology"/>
<dbReference type="Pfam" id="PF03641">
    <property type="entry name" value="Lysine_decarbox"/>
    <property type="match status" value="1"/>
</dbReference>
<dbReference type="Gene3D" id="3.40.50.450">
    <property type="match status" value="1"/>
</dbReference>
<dbReference type="KEGG" id="cuo:CUROG_03965"/>
<dbReference type="OrthoDB" id="9801098at2"/>
<organism evidence="4 5">
    <name type="scientific">Corynebacterium urogenitale</name>
    <dbReference type="NCBI Taxonomy" id="2487892"/>
    <lineage>
        <taxon>Bacteria</taxon>
        <taxon>Bacillati</taxon>
        <taxon>Actinomycetota</taxon>
        <taxon>Actinomycetes</taxon>
        <taxon>Mycobacteriales</taxon>
        <taxon>Corynebacteriaceae</taxon>
        <taxon>Corynebacterium</taxon>
    </lineage>
</organism>
<feature type="domain" description="Nudix hydrolase" evidence="3">
    <location>
        <begin position="19"/>
        <end position="151"/>
    </location>
</feature>
<dbReference type="GO" id="GO:0009691">
    <property type="term" value="P:cytokinin biosynthetic process"/>
    <property type="evidence" value="ECO:0007669"/>
    <property type="project" value="InterPro"/>
</dbReference>
<dbReference type="GO" id="GO:0005829">
    <property type="term" value="C:cytosol"/>
    <property type="evidence" value="ECO:0007669"/>
    <property type="project" value="TreeGrafter"/>
</dbReference>
<dbReference type="Pfam" id="PF00293">
    <property type="entry name" value="NUDIX"/>
    <property type="match status" value="1"/>
</dbReference>
<dbReference type="InterPro" id="IPR020084">
    <property type="entry name" value="NUDIX_hydrolase_CS"/>
</dbReference>
<dbReference type="InterPro" id="IPR031100">
    <property type="entry name" value="LOG_fam"/>
</dbReference>
<dbReference type="Gene3D" id="3.90.79.10">
    <property type="entry name" value="Nucleoside Triphosphate Pyrophosphohydrolase"/>
    <property type="match status" value="1"/>
</dbReference>
<dbReference type="PROSITE" id="PS00893">
    <property type="entry name" value="NUDIX_BOX"/>
    <property type="match status" value="1"/>
</dbReference>
<dbReference type="AlphaFoldDB" id="A0A5J6Z7H8"/>
<evidence type="ECO:0000313" key="5">
    <source>
        <dbReference type="Proteomes" id="UP000326711"/>
    </source>
</evidence>
<dbReference type="InterPro" id="IPR000086">
    <property type="entry name" value="NUDIX_hydrolase_dom"/>
</dbReference>
<dbReference type="InterPro" id="IPR005269">
    <property type="entry name" value="LOG"/>
</dbReference>
<dbReference type="NCBIfam" id="TIGR00730">
    <property type="entry name" value="Rossman fold protein, TIGR00730 family"/>
    <property type="match status" value="1"/>
</dbReference>
<dbReference type="InterPro" id="IPR015797">
    <property type="entry name" value="NUDIX_hydrolase-like_dom_sf"/>
</dbReference>
<dbReference type="PROSITE" id="PS51462">
    <property type="entry name" value="NUDIX"/>
    <property type="match status" value="1"/>
</dbReference>
<dbReference type="RefSeq" id="WP_151902567.1">
    <property type="nucleotide sequence ID" value="NZ_CP045032.1"/>
</dbReference>
<gene>
    <name evidence="4" type="primary">yvdD</name>
    <name evidence="4" type="ORF">CUROG_03965</name>
</gene>
<keyword evidence="2" id="KW-0378">Hydrolase</keyword>